<protein>
    <submittedName>
        <fullName evidence="2">Uncharacterized conserved protein, DUF2141 family</fullName>
    </submittedName>
</protein>
<dbReference type="RefSeq" id="WP_073570609.1">
    <property type="nucleotide sequence ID" value="NZ_FRXN01000001.1"/>
</dbReference>
<feature type="signal peptide" evidence="1">
    <location>
        <begin position="1"/>
        <end position="18"/>
    </location>
</feature>
<dbReference type="STRING" id="1073327.SAMN04488108_0991"/>
<accession>A0A1M7Z727</accession>
<sequence length="143" mass="15955">MILTFLLSFLLGLSQPIASEPASTIKLRITNCSSNEGLVRVLVYNQAVGFPENTKTAVVSYSLPIKGKHAEISIPDLGPGEYAISAYHDENEDGELEKHLLGYPTERYGFSNNPKITFSAPTYERCVFEIKENENKEVHIKLH</sequence>
<dbReference type="EMBL" id="FRXN01000001">
    <property type="protein sequence ID" value="SHO60733.1"/>
    <property type="molecule type" value="Genomic_DNA"/>
</dbReference>
<reference evidence="3" key="1">
    <citation type="submission" date="2016-12" db="EMBL/GenBank/DDBJ databases">
        <authorList>
            <person name="Varghese N."/>
            <person name="Submissions S."/>
        </authorList>
    </citation>
    <scope>NUCLEOTIDE SEQUENCE [LARGE SCALE GENOMIC DNA]</scope>
    <source>
        <strain evidence="3">DSM 25035</strain>
    </source>
</reference>
<gene>
    <name evidence="2" type="ORF">SAMN04488108_0991</name>
</gene>
<evidence type="ECO:0000256" key="1">
    <source>
        <dbReference type="SAM" id="SignalP"/>
    </source>
</evidence>
<keyword evidence="1" id="KW-0732">Signal</keyword>
<dbReference type="Pfam" id="PF09912">
    <property type="entry name" value="DUF2141"/>
    <property type="match status" value="1"/>
</dbReference>
<dbReference type="Proteomes" id="UP000184609">
    <property type="component" value="Unassembled WGS sequence"/>
</dbReference>
<evidence type="ECO:0000313" key="2">
    <source>
        <dbReference type="EMBL" id="SHO60733.1"/>
    </source>
</evidence>
<name>A0A1M7Z727_9BACT</name>
<proteinExistence type="predicted"/>
<dbReference type="InterPro" id="IPR018673">
    <property type="entry name" value="DUF2141"/>
</dbReference>
<dbReference type="OrthoDB" id="9788332at2"/>
<feature type="chain" id="PRO_5013088173" evidence="1">
    <location>
        <begin position="19"/>
        <end position="143"/>
    </location>
</feature>
<organism evidence="2 3">
    <name type="scientific">Algoriphagus zhangzhouensis</name>
    <dbReference type="NCBI Taxonomy" id="1073327"/>
    <lineage>
        <taxon>Bacteria</taxon>
        <taxon>Pseudomonadati</taxon>
        <taxon>Bacteroidota</taxon>
        <taxon>Cytophagia</taxon>
        <taxon>Cytophagales</taxon>
        <taxon>Cyclobacteriaceae</taxon>
        <taxon>Algoriphagus</taxon>
    </lineage>
</organism>
<keyword evidence="3" id="KW-1185">Reference proteome</keyword>
<dbReference type="AlphaFoldDB" id="A0A1M7Z727"/>
<evidence type="ECO:0000313" key="3">
    <source>
        <dbReference type="Proteomes" id="UP000184609"/>
    </source>
</evidence>